<dbReference type="Gene3D" id="2.60.40.1120">
    <property type="entry name" value="Carboxypeptidase-like, regulatory domain"/>
    <property type="match status" value="1"/>
</dbReference>
<evidence type="ECO:0000256" key="3">
    <source>
        <dbReference type="ARBA" id="ARBA00022452"/>
    </source>
</evidence>
<dbReference type="AlphaFoldDB" id="H1Y5A5"/>
<keyword evidence="14" id="KW-1185">Reference proteome</keyword>
<dbReference type="SUPFAM" id="SSF56935">
    <property type="entry name" value="Porins"/>
    <property type="match status" value="1"/>
</dbReference>
<keyword evidence="6 8" id="KW-0472">Membrane</keyword>
<evidence type="ECO:0000256" key="4">
    <source>
        <dbReference type="ARBA" id="ARBA00022692"/>
    </source>
</evidence>
<evidence type="ECO:0000313" key="13">
    <source>
        <dbReference type="EMBL" id="EHQ28916.1"/>
    </source>
</evidence>
<gene>
    <name evidence="13" type="ORF">Mucpa_4831</name>
</gene>
<dbReference type="Proteomes" id="UP000002774">
    <property type="component" value="Chromosome"/>
</dbReference>
<dbReference type="GO" id="GO:0009279">
    <property type="term" value="C:cell outer membrane"/>
    <property type="evidence" value="ECO:0007669"/>
    <property type="project" value="UniProtKB-SubCell"/>
</dbReference>
<dbReference type="InterPro" id="IPR000531">
    <property type="entry name" value="Beta-barrel_TonB"/>
</dbReference>
<evidence type="ECO:0000256" key="5">
    <source>
        <dbReference type="ARBA" id="ARBA00023077"/>
    </source>
</evidence>
<evidence type="ECO:0000256" key="10">
    <source>
        <dbReference type="SAM" id="Phobius"/>
    </source>
</evidence>
<dbReference type="Gene3D" id="2.40.170.20">
    <property type="entry name" value="TonB-dependent receptor, beta-barrel domain"/>
    <property type="match status" value="1"/>
</dbReference>
<comment type="subcellular location">
    <subcellularLocation>
        <location evidence="1 8">Cell outer membrane</location>
        <topology evidence="1 8">Multi-pass membrane protein</topology>
    </subcellularLocation>
</comment>
<dbReference type="Gene3D" id="2.170.130.10">
    <property type="entry name" value="TonB-dependent receptor, plug domain"/>
    <property type="match status" value="1"/>
</dbReference>
<comment type="similarity">
    <text evidence="8 9">Belongs to the TonB-dependent receptor family.</text>
</comment>
<sequence length="1081" mass="116394">MAFCALTLQKAFSVFKFILSGNQNVLKTSLDKPFTKLLQTTRYALALVIPLLFLSFISAAQIQTKPVINSTLKGKVIDAKTRENLLGVSVQIKGTTNGAVTDGKGEFNLITGQIFPYTLVVSYIGYEKQELVVSSGPIQIELKANPNQLNDVVVVGYGVQRRKDITGSVASVPKEALSQVSPSVDNLLRGAVSGVNVTQSSGQPGASATIRIRGGNSITAGNEPLYVIDGFPIYNDNSSVSTGIGGSATGTNSGLNALATINPGDIESIDILKDASATAIYGSRGANGVVIITTKLGKRGTQNVTYNTYFGQQKITKQLSLLNGTQWAQLYNDVIAAQGAGTPLTATQISTIGNGSDWQNATYRTAPVQNHDLSFSGGDEKSRFAVSGNYFKQQGITINTDFSRYSARFNYERSLSSKFKIGLNATGSRSTSNGVAANTGALASGFANLGAVALSTSPAVAIKSADGTYNVNNPYSAGYSGNPIQDLNTVVNETNVTRTLGNFFGEYNLLQGLVARVSFGADLLNTRQNYFAPKSSLNGSALNGTAAIGNNDVNTWLNENTLTYSKAINTQHTFSVLLGYTTQYYKSESVTSSSSNFLNESSTYNKLDAGSVANPPSSSAYSWALNSYLARINYSYLKRYNFTLSARADGSSKFGSGKRWGYFPSAGFSWNIADEDFLKDNKLISNLKLRLSAGATGNQEIGVYNYLTAFTPLTTSLNGTFLTAYIASQLGNEKLKWEKTTQYNIGTDIGLFDNRIVLTADAYYKKTTDLLLLVSLPLSSGFSTALQNVGAVSNKGIELGINTDNIRGNDFTWKTSLVYSLNRNEVLSLGSASYINPSVPTILSLLAPVRVIVGQPLGTFWGFKTDGIFQNQNEINNSATSDTKANTKPGDQKYKNLGGDPNIITANDDKTVLGSSQPKFTGSLTNTFTYQGFDLLVFLQGSYGNKIYNALKQQLNVTSLVLNSTTDVLDRWTPANPSNSVPRASNQPTQVMSDRYIEDGSYLRLKTLTLGYTVKQGTLFNKAGIKSLRFYLSAQNLATWTKYTGYDPEASSFEQNPLLQGIDYGAYPNYRTFLAGLNITL</sequence>
<dbReference type="NCBIfam" id="TIGR04057">
    <property type="entry name" value="SusC_RagA_signa"/>
    <property type="match status" value="1"/>
</dbReference>
<dbReference type="SUPFAM" id="SSF49464">
    <property type="entry name" value="Carboxypeptidase regulatory domain-like"/>
    <property type="match status" value="1"/>
</dbReference>
<proteinExistence type="inferred from homology"/>
<dbReference type="OrthoDB" id="9768177at2"/>
<keyword evidence="10" id="KW-1133">Transmembrane helix</keyword>
<dbReference type="Pfam" id="PF07715">
    <property type="entry name" value="Plug"/>
    <property type="match status" value="1"/>
</dbReference>
<feature type="transmembrane region" description="Helical" evidence="10">
    <location>
        <begin position="43"/>
        <end position="62"/>
    </location>
</feature>
<feature type="domain" description="TonB-dependent receptor plug" evidence="12">
    <location>
        <begin position="162"/>
        <end position="289"/>
    </location>
</feature>
<keyword evidence="5 9" id="KW-0798">TonB box</keyword>
<evidence type="ECO:0000256" key="8">
    <source>
        <dbReference type="PROSITE-ProRule" id="PRU01360"/>
    </source>
</evidence>
<dbReference type="InterPro" id="IPR012910">
    <property type="entry name" value="Plug_dom"/>
</dbReference>
<dbReference type="Pfam" id="PF13715">
    <property type="entry name" value="CarbopepD_reg_2"/>
    <property type="match status" value="1"/>
</dbReference>
<evidence type="ECO:0000259" key="11">
    <source>
        <dbReference type="Pfam" id="PF00593"/>
    </source>
</evidence>
<protein>
    <submittedName>
        <fullName evidence="13">TonB-dependent receptor plug</fullName>
    </submittedName>
</protein>
<dbReference type="PROSITE" id="PS52016">
    <property type="entry name" value="TONB_DEPENDENT_REC_3"/>
    <property type="match status" value="1"/>
</dbReference>
<dbReference type="InterPro" id="IPR023996">
    <property type="entry name" value="TonB-dep_OMP_SusC/RagA"/>
</dbReference>
<dbReference type="STRING" id="714943.Mucpa_4831"/>
<organism evidence="13 14">
    <name type="scientific">Mucilaginibacter paludis DSM 18603</name>
    <dbReference type="NCBI Taxonomy" id="714943"/>
    <lineage>
        <taxon>Bacteria</taxon>
        <taxon>Pseudomonadati</taxon>
        <taxon>Bacteroidota</taxon>
        <taxon>Sphingobacteriia</taxon>
        <taxon>Sphingobacteriales</taxon>
        <taxon>Sphingobacteriaceae</taxon>
        <taxon>Mucilaginibacter</taxon>
    </lineage>
</organism>
<dbReference type="InterPro" id="IPR039426">
    <property type="entry name" value="TonB-dep_rcpt-like"/>
</dbReference>
<keyword evidence="13" id="KW-0675">Receptor</keyword>
<dbReference type="Pfam" id="PF00593">
    <property type="entry name" value="TonB_dep_Rec_b-barrel"/>
    <property type="match status" value="1"/>
</dbReference>
<evidence type="ECO:0000256" key="9">
    <source>
        <dbReference type="RuleBase" id="RU003357"/>
    </source>
</evidence>
<evidence type="ECO:0000256" key="1">
    <source>
        <dbReference type="ARBA" id="ARBA00004571"/>
    </source>
</evidence>
<keyword evidence="2 8" id="KW-0813">Transport</keyword>
<dbReference type="EMBL" id="CM001403">
    <property type="protein sequence ID" value="EHQ28916.1"/>
    <property type="molecule type" value="Genomic_DNA"/>
</dbReference>
<evidence type="ECO:0000259" key="12">
    <source>
        <dbReference type="Pfam" id="PF07715"/>
    </source>
</evidence>
<evidence type="ECO:0000256" key="7">
    <source>
        <dbReference type="ARBA" id="ARBA00023237"/>
    </source>
</evidence>
<dbReference type="NCBIfam" id="TIGR04056">
    <property type="entry name" value="OMP_RagA_SusC"/>
    <property type="match status" value="1"/>
</dbReference>
<keyword evidence="3 8" id="KW-1134">Transmembrane beta strand</keyword>
<keyword evidence="4 8" id="KW-0812">Transmembrane</keyword>
<dbReference type="InterPro" id="IPR037066">
    <property type="entry name" value="Plug_dom_sf"/>
</dbReference>
<dbReference type="InterPro" id="IPR023997">
    <property type="entry name" value="TonB-dep_OMP_SusC/RagA_CS"/>
</dbReference>
<reference evidence="13" key="1">
    <citation type="submission" date="2011-09" db="EMBL/GenBank/DDBJ databases">
        <title>The permanent draft genome of Mucilaginibacter paludis DSM 18603.</title>
        <authorList>
            <consortium name="US DOE Joint Genome Institute (JGI-PGF)"/>
            <person name="Lucas S."/>
            <person name="Han J."/>
            <person name="Lapidus A."/>
            <person name="Bruce D."/>
            <person name="Goodwin L."/>
            <person name="Pitluck S."/>
            <person name="Peters L."/>
            <person name="Kyrpides N."/>
            <person name="Mavromatis K."/>
            <person name="Ivanova N."/>
            <person name="Mikhailova N."/>
            <person name="Held B."/>
            <person name="Detter J.C."/>
            <person name="Tapia R."/>
            <person name="Han C."/>
            <person name="Land M."/>
            <person name="Hauser L."/>
            <person name="Markowitz V."/>
            <person name="Cheng J.-F."/>
            <person name="Hugenholtz P."/>
            <person name="Woyke T."/>
            <person name="Wu D."/>
            <person name="Tindall B."/>
            <person name="Brambilla E."/>
            <person name="Klenk H.-P."/>
            <person name="Eisen J.A."/>
        </authorList>
    </citation>
    <scope>NUCLEOTIDE SEQUENCE [LARGE SCALE GENOMIC DNA]</scope>
    <source>
        <strain evidence="13">DSM 18603</strain>
    </source>
</reference>
<accession>H1Y5A5</accession>
<dbReference type="InterPro" id="IPR036942">
    <property type="entry name" value="Beta-barrel_TonB_sf"/>
</dbReference>
<dbReference type="eggNOG" id="COG1629">
    <property type="taxonomic scope" value="Bacteria"/>
</dbReference>
<evidence type="ECO:0000256" key="6">
    <source>
        <dbReference type="ARBA" id="ARBA00023136"/>
    </source>
</evidence>
<dbReference type="InterPro" id="IPR008969">
    <property type="entry name" value="CarboxyPept-like_regulatory"/>
</dbReference>
<name>H1Y5A5_9SPHI</name>
<evidence type="ECO:0000256" key="2">
    <source>
        <dbReference type="ARBA" id="ARBA00022448"/>
    </source>
</evidence>
<keyword evidence="7 8" id="KW-0998">Cell outer membrane</keyword>
<feature type="domain" description="TonB-dependent receptor-like beta-barrel" evidence="11">
    <location>
        <begin position="466"/>
        <end position="1037"/>
    </location>
</feature>
<evidence type="ECO:0000313" key="14">
    <source>
        <dbReference type="Proteomes" id="UP000002774"/>
    </source>
</evidence>
<dbReference type="HOGENOM" id="CLU_004317_0_2_10"/>